<evidence type="ECO:0000256" key="1">
    <source>
        <dbReference type="ARBA" id="ARBA00022729"/>
    </source>
</evidence>
<accession>A0A0L0D6S0</accession>
<feature type="transmembrane region" description="Helical" evidence="3">
    <location>
        <begin position="2140"/>
        <end position="2160"/>
    </location>
</feature>
<dbReference type="SUPFAM" id="SSF69318">
    <property type="entry name" value="Integrin alpha N-terminal domain"/>
    <property type="match status" value="3"/>
</dbReference>
<dbReference type="PANTHER" id="PTHR45460:SF2">
    <property type="entry name" value="ALPHA 1,3 GLUCANASE, GH71 FAMILY (EUROFUNG)"/>
    <property type="match status" value="1"/>
</dbReference>
<evidence type="ECO:0000256" key="3">
    <source>
        <dbReference type="SAM" id="Phobius"/>
    </source>
</evidence>
<feature type="transmembrane region" description="Helical" evidence="3">
    <location>
        <begin position="2328"/>
        <end position="2352"/>
    </location>
</feature>
<feature type="region of interest" description="Disordered" evidence="2">
    <location>
        <begin position="2587"/>
        <end position="2606"/>
    </location>
</feature>
<name>A0A0L0D6S0_THETB</name>
<reference evidence="5 6" key="1">
    <citation type="submission" date="2010-05" db="EMBL/GenBank/DDBJ databases">
        <title>The Genome Sequence of Thecamonas trahens ATCC 50062.</title>
        <authorList>
            <consortium name="The Broad Institute Genome Sequencing Platform"/>
            <person name="Russ C."/>
            <person name="Cuomo C."/>
            <person name="Shea T."/>
            <person name="Young S.K."/>
            <person name="Zeng Q."/>
            <person name="Koehrsen M."/>
            <person name="Haas B."/>
            <person name="Borodovsky M."/>
            <person name="Guigo R."/>
            <person name="Alvarado L."/>
            <person name="Berlin A."/>
            <person name="Bochicchio J."/>
            <person name="Borenstein D."/>
            <person name="Chapman S."/>
            <person name="Chen Z."/>
            <person name="Freedman E."/>
            <person name="Gellesch M."/>
            <person name="Goldberg J."/>
            <person name="Griggs A."/>
            <person name="Gujja S."/>
            <person name="Heilman E."/>
            <person name="Heiman D."/>
            <person name="Hepburn T."/>
            <person name="Howarth C."/>
            <person name="Jen D."/>
            <person name="Larson L."/>
            <person name="Mehta T."/>
            <person name="Park D."/>
            <person name="Pearson M."/>
            <person name="Roberts A."/>
            <person name="Saif S."/>
            <person name="Shenoy N."/>
            <person name="Sisk P."/>
            <person name="Stolte C."/>
            <person name="Sykes S."/>
            <person name="Thomson T."/>
            <person name="Walk T."/>
            <person name="White J."/>
            <person name="Yandava C."/>
            <person name="Burger G."/>
            <person name="Gray M.W."/>
            <person name="Holland P.W.H."/>
            <person name="King N."/>
            <person name="Lang F.B.F."/>
            <person name="Roger A.J."/>
            <person name="Ruiz-Trillo I."/>
            <person name="Lander E."/>
            <person name="Nusbaum C."/>
        </authorList>
    </citation>
    <scope>NUCLEOTIDE SEQUENCE [LARGE SCALE GENOMIC DNA]</scope>
    <source>
        <strain evidence="5 6">ATCC 50062</strain>
    </source>
</reference>
<keyword evidence="6" id="KW-1185">Reference proteome</keyword>
<dbReference type="OrthoDB" id="411630at2759"/>
<feature type="transmembrane region" description="Helical" evidence="3">
    <location>
        <begin position="2230"/>
        <end position="2254"/>
    </location>
</feature>
<dbReference type="SUPFAM" id="SSF51126">
    <property type="entry name" value="Pectin lyase-like"/>
    <property type="match status" value="1"/>
</dbReference>
<keyword evidence="3" id="KW-0812">Transmembrane</keyword>
<dbReference type="Gene3D" id="2.10.50.10">
    <property type="entry name" value="Tumor Necrosis Factor Receptor, subunit A, domain 2"/>
    <property type="match status" value="1"/>
</dbReference>
<evidence type="ECO:0000313" key="5">
    <source>
        <dbReference type="EMBL" id="KNC47900.1"/>
    </source>
</evidence>
<dbReference type="Gene3D" id="2.130.10.130">
    <property type="entry name" value="Integrin alpha, N-terminal"/>
    <property type="match status" value="3"/>
</dbReference>
<keyword evidence="3" id="KW-0472">Membrane</keyword>
<feature type="signal peptide" evidence="4">
    <location>
        <begin position="1"/>
        <end position="23"/>
    </location>
</feature>
<dbReference type="GeneID" id="25563693"/>
<dbReference type="EMBL" id="GL349449">
    <property type="protein sequence ID" value="KNC47900.1"/>
    <property type="molecule type" value="Genomic_DNA"/>
</dbReference>
<feature type="transmembrane region" description="Helical" evidence="3">
    <location>
        <begin position="2280"/>
        <end position="2300"/>
    </location>
</feature>
<dbReference type="Proteomes" id="UP000054408">
    <property type="component" value="Unassembled WGS sequence"/>
</dbReference>
<evidence type="ECO:0000256" key="4">
    <source>
        <dbReference type="SAM" id="SignalP"/>
    </source>
</evidence>
<feature type="transmembrane region" description="Helical" evidence="3">
    <location>
        <begin position="2167"/>
        <end position="2186"/>
    </location>
</feature>
<evidence type="ECO:0000256" key="2">
    <source>
        <dbReference type="SAM" id="MobiDB-lite"/>
    </source>
</evidence>
<dbReference type="InterPro" id="IPR009030">
    <property type="entry name" value="Growth_fac_rcpt_cys_sf"/>
</dbReference>
<feature type="transmembrane region" description="Helical" evidence="3">
    <location>
        <begin position="2460"/>
        <end position="2485"/>
    </location>
</feature>
<dbReference type="SMART" id="SM01411">
    <property type="entry name" value="Ephrin_rec_like"/>
    <property type="match status" value="1"/>
</dbReference>
<dbReference type="RefSeq" id="XP_013758922.1">
    <property type="nucleotide sequence ID" value="XM_013903468.1"/>
</dbReference>
<dbReference type="SUPFAM" id="SSF57184">
    <property type="entry name" value="Growth factor receptor domain"/>
    <property type="match status" value="1"/>
</dbReference>
<dbReference type="InterPro" id="IPR011050">
    <property type="entry name" value="Pectin_lyase_fold/virulence"/>
</dbReference>
<keyword evidence="3" id="KW-1133">Transmembrane helix</keyword>
<feature type="transmembrane region" description="Helical" evidence="3">
    <location>
        <begin position="2430"/>
        <end position="2448"/>
    </location>
</feature>
<protein>
    <submittedName>
        <fullName evidence="5">SxtP protein</fullName>
    </submittedName>
</protein>
<feature type="transmembrane region" description="Helical" evidence="3">
    <location>
        <begin position="2406"/>
        <end position="2423"/>
    </location>
</feature>
<feature type="region of interest" description="Disordered" evidence="2">
    <location>
        <begin position="1710"/>
        <end position="1731"/>
    </location>
</feature>
<keyword evidence="1 4" id="KW-0732">Signal</keyword>
<proteinExistence type="predicted"/>
<feature type="chain" id="PRO_5005537299" evidence="4">
    <location>
        <begin position="24"/>
        <end position="2606"/>
    </location>
</feature>
<organism evidence="5 6">
    <name type="scientific">Thecamonas trahens ATCC 50062</name>
    <dbReference type="NCBI Taxonomy" id="461836"/>
    <lineage>
        <taxon>Eukaryota</taxon>
        <taxon>Apusozoa</taxon>
        <taxon>Apusomonadida</taxon>
        <taxon>Apusomonadidae</taxon>
        <taxon>Thecamonas</taxon>
    </lineage>
</organism>
<sequence length="2606" mass="272693">MFSPSVVVALALLCTLASPRVTGQLCTSPPTTSASTYGLTGRDLWGSGVYTTDVLSTKVDVDYDCDGRHDAIAFDRYGMTVLPSSAAFVRDMLPATQPPGSSLMPYPGCPGAAMGPVGMMPDVWAAPYFVSHATTSYPSFYVHDGYAGDLNGDNIPDLVIGGSYGLDAVRGVADRPYPVYVGDVPLPDYPSSPIFSSREHVLKDVDGDGDADLMFALFDNGVSLVWRENDGNGAFSIPASPIVYEPVSTYFVQHMDVALVNGDAWPDVVYITSNRDVYVHHASGPGVFSAASPAVLVTTSSTLRRSSIYEIRFFDYDNDGDLDILFSSSSSDIVAVYPNAAASPAANFAPTGTIVTLASSTNYMGRFAVGDVNLDTFLDIAVVTLSSDSVLYVRNNGDSTFTTTTAVSISYPRHVALGDIDGDSDLDICGCTLNVVFCSLFDAGSGVFTGTLFEDSPTGLTSENYVALEDLTGDGRLDLLIMSSATENALVYYENLAAFSTIFQLDRPAAFLTDLADIDYQAAIGDTNGDGVVDFVVQLVHYNTTAMASFVTGGPGSSIPGSPLPSYPSTTALTTTSSDVHRIQVLDVDGDGDRDVVFVEEFSNAPSQLRIIRNQHADSGALPGAPLDFESVNSIATIANAPVSGTIGYALEIVDLGNGRDIVVAWDGPGVFGEVWWYAVPDWLAPESGVISTRLAGELSEIRHIVFRDVDGDGLMDLVANTGPELVLFHAASSVWSDFAASATRLSLAVIDGPHPAAYFEFTQLNPAEDTMPDILINDNVRNHYPFFGVTPRQASAVANTSFTTFHPTAIDTTGYRFVVTDYDGDTFADVIYGSTSGFHIMYNLGFREATKAVDVVMSSSPNGFGGSTIVDINSDSVADIVAFATTGTSSSMLYLFLDAPAFEIADATAIDMSALGVVISSVVAADITLDGLPDLVVTSKVGDFVAWMPNTGEPPYFELDGLVMVGNITTTNSALNGPDNLAVVLLNDDLLPDIVTLPLYTRKLMLFLGDAASATGFDAGSVLADLSTLCSSPDRRVLSVDMTGDRLLDFVVSCSNRVLLVPSIGGLPWAMASAVVLASPPSLTAIQLVDLNRDGALDLAYTTGTEGEGLLYAMNMVPFGAGLPSFGPPRVVPLEVNWGRADSPGYSTRSSMTYPLTPGNNLIVADVDMDGWDDLMYMSSLTYSRVTIVLNQSPVASIGVFNDSSSMLGPSRLSSNMPWHFQAVSSLRNIRDVHVADIDADGFPDMVASGISPSYNLVYTGMQSTWRATRAPATFRVETDKCGFSLACVTETIALRTGKCLFDTVVLPTGTYSGCPTEEPYLIGRSLRLLGEDAGAVFDCRHSGMLFRVADVGVQLTLENVEIRNAKTSSTRFGGAAIDVEGGSLVLRNVTITNSTALTANQLSVSSPVIGFGGAILLRGAASLHATSVVFSHNSAGHSGGAVALVGSAIEVVFDNVVCEHNEAIISGGCLFVEAGTGPSSVSIVNSRIESNSAIGSEFTSAAEERGGGLVFIVLQSVLSVSVRASLIAHNAAAEVGGGVFLRASDDARVVFDLDDTVLSGNGASSGDGGGIRGFTLESGVVDVVLGPAAVLSGNAAAGSGGAISLSLSTLAEADASCSVTSAPGARLVDNSADIHGGAIAVSGRTSHVTLNGAVVADNFARRLGGGVAVLGGASGSVLGGSVRANTAAFGGGVAAARAAGYMSGGTSGSESASSSLPAETRDGPTTCSGRGGVTVTGAEIVGNAGVYGSVGFACGSPVILTDVSTYSFDAAARYAGTEASSGLLFTCAPAMGLCSSGVDPCCLDSSRSELLGAPWLSVDDASMSAFNDSLGLVAGSVGYGALVAMPVTSLGWEAEPPATVSSGTPFGSGRAVVSIRDGLGQAVSDAQVAIEFSFPSAATETRYAFVGAGRQQLAGEATISFESVGVAVREGTSVGESVEVQVTVAKSAMDATTAPGTVIAASLEVQACLPGAGVLPKVGSGVLECALCAEGTYSNETSLAGCTVCPSSTVLTGVGATECLFCPANTQIVPGFVPVPGSGINCTCIPGTWTQSGRLNVACDECPLGGRCAGGLAPPVSLPGYFPTEDPGVFLECPNAGACRGGYPFACAEGYTGQLCGACARGYYVLGGACYKCDNRTIPLLFLVFVLAVCFVGFLVWLNAREELSYRFAAVMIGFNSLQISAMYGKMELEWPDFAAQFFNVVSFFNLNFDLSSPECATVTDDVWLLKWWLTVSLPLLFCLPFAIVITCTRVYQSVIAPKLGRTVEMTMAMLLDACRRSYLQLMVLLYLPLAAMAMSYMQCRRDKDGRWVLEAAPAKSCYGVWYWNYFWAAVFFCAAYCLGIPGVVFWLLTRLRKKNDDMMFALRYAFLVGRFKEKNYRFEVWIMIRKVSVVIAMTFFRAAETKANAALMALMASFAQLVRFEPYAAPFHNWLAVVCLASCVCILWAGTFGESEARHVAAITAIGVNILAIVVGNIVDFVLVAWHEKDVGVEFEMGAEANELVMTTFDSVDTSAGDECVVVKNLVYDPSVDKMPGGGAEINFASLGMNSLDSLSMTVVEPATPTGPVASVEPTNPVFATTVLSTGSGKMSDVAMTPPPPLPMRPS</sequence>
<dbReference type="PANTHER" id="PTHR45460">
    <property type="entry name" value="SIMILAR TO CYSTEINE PROTEINASE"/>
    <property type="match status" value="1"/>
</dbReference>
<feature type="compositionally biased region" description="Pro residues" evidence="2">
    <location>
        <begin position="2596"/>
        <end position="2606"/>
    </location>
</feature>
<dbReference type="InterPro" id="IPR028994">
    <property type="entry name" value="Integrin_alpha_N"/>
</dbReference>
<gene>
    <name evidence="5" type="ORF">AMSG_04131</name>
</gene>
<evidence type="ECO:0000313" key="6">
    <source>
        <dbReference type="Proteomes" id="UP000054408"/>
    </source>
</evidence>
<dbReference type="Pfam" id="PF13517">
    <property type="entry name" value="FG-GAP_3"/>
    <property type="match status" value="2"/>
</dbReference>
<dbReference type="InterPro" id="IPR013517">
    <property type="entry name" value="FG-GAP"/>
</dbReference>